<organism evidence="1">
    <name type="scientific">Proboscia inermis</name>
    <dbReference type="NCBI Taxonomy" id="420281"/>
    <lineage>
        <taxon>Eukaryota</taxon>
        <taxon>Sar</taxon>
        <taxon>Stramenopiles</taxon>
        <taxon>Ochrophyta</taxon>
        <taxon>Bacillariophyta</taxon>
        <taxon>Coscinodiscophyceae</taxon>
        <taxon>Rhizosoleniophycidae</taxon>
        <taxon>Rhizosoleniales</taxon>
        <taxon>Rhizosoleniaceae</taxon>
        <taxon>Proboscia</taxon>
    </lineage>
</organism>
<dbReference type="InterPro" id="IPR004951">
    <property type="entry name" value="DUF268_CAE_spp"/>
</dbReference>
<reference evidence="1" key="1">
    <citation type="submission" date="2021-01" db="EMBL/GenBank/DDBJ databases">
        <authorList>
            <person name="Corre E."/>
            <person name="Pelletier E."/>
            <person name="Niang G."/>
            <person name="Scheremetjew M."/>
            <person name="Finn R."/>
            <person name="Kale V."/>
            <person name="Holt S."/>
            <person name="Cochrane G."/>
            <person name="Meng A."/>
            <person name="Brown T."/>
            <person name="Cohen L."/>
        </authorList>
    </citation>
    <scope>NUCLEOTIDE SEQUENCE</scope>
    <source>
        <strain evidence="1">CCAP1064/1</strain>
    </source>
</reference>
<evidence type="ECO:0000313" key="1">
    <source>
        <dbReference type="EMBL" id="CAD8424881.1"/>
    </source>
</evidence>
<dbReference type="EMBL" id="HBEL01045147">
    <property type="protein sequence ID" value="CAD8424881.1"/>
    <property type="molecule type" value="Transcribed_RNA"/>
</dbReference>
<accession>A0A7S0CKK0</accession>
<dbReference type="AlphaFoldDB" id="A0A7S0CKK0"/>
<proteinExistence type="predicted"/>
<name>A0A7S0CKK0_9STRA</name>
<protein>
    <submittedName>
        <fullName evidence="1">Uncharacterized protein</fullName>
    </submittedName>
</protein>
<dbReference type="Pfam" id="PF03269">
    <property type="entry name" value="DUF268"/>
    <property type="match status" value="1"/>
</dbReference>
<gene>
    <name evidence="1" type="ORF">PINE0816_LOCUS21041</name>
</gene>
<sequence>MGLGRFGDALNPWGDILSIARAWCVTKSGADMYLGLPTGTDLVKFNSHRQYGPVRWGLVTTNWLQVDHEEHTKGDFTDEFADGAMKTFEGLGFIFKRINRQIGQMIFEQYGIESGQYNLVGV</sequence>